<dbReference type="AlphaFoldDB" id="A0A9D2S1I9"/>
<protein>
    <submittedName>
        <fullName evidence="1">DUF3842 family protein</fullName>
    </submittedName>
</protein>
<sequence length="140" mass="14069">MKRIVIIDGQGGGFGKRLIERLSKQSTKAELIAVGLNSVATTAMLRAGAHAGATGENAAVVNAARADILAGPLGLVMANSMLGECTPAVAMAVAESPALRVLIPTTKCGTKVAGLPELSLNELIEDAANIIGAALAQPEA</sequence>
<organism evidence="1 2">
    <name type="scientific">Candidatus Ruthenibacterium avium</name>
    <dbReference type="NCBI Taxonomy" id="2838751"/>
    <lineage>
        <taxon>Bacteria</taxon>
        <taxon>Bacillati</taxon>
        <taxon>Bacillota</taxon>
        <taxon>Clostridia</taxon>
        <taxon>Eubacteriales</taxon>
        <taxon>Oscillospiraceae</taxon>
        <taxon>Ruthenibacterium</taxon>
    </lineage>
</organism>
<proteinExistence type="predicted"/>
<dbReference type="Pfam" id="PF12953">
    <property type="entry name" value="DUF3842"/>
    <property type="match status" value="1"/>
</dbReference>
<dbReference type="InterPro" id="IPR024208">
    <property type="entry name" value="DUF3842"/>
</dbReference>
<evidence type="ECO:0000313" key="1">
    <source>
        <dbReference type="EMBL" id="HJB39245.1"/>
    </source>
</evidence>
<gene>
    <name evidence="1" type="ORF">H9943_02485</name>
</gene>
<evidence type="ECO:0000313" key="2">
    <source>
        <dbReference type="Proteomes" id="UP000824209"/>
    </source>
</evidence>
<reference evidence="1" key="1">
    <citation type="journal article" date="2021" name="PeerJ">
        <title>Extensive microbial diversity within the chicken gut microbiome revealed by metagenomics and culture.</title>
        <authorList>
            <person name="Gilroy R."/>
            <person name="Ravi A."/>
            <person name="Getino M."/>
            <person name="Pursley I."/>
            <person name="Horton D.L."/>
            <person name="Alikhan N.F."/>
            <person name="Baker D."/>
            <person name="Gharbi K."/>
            <person name="Hall N."/>
            <person name="Watson M."/>
            <person name="Adriaenssens E.M."/>
            <person name="Foster-Nyarko E."/>
            <person name="Jarju S."/>
            <person name="Secka A."/>
            <person name="Antonio M."/>
            <person name="Oren A."/>
            <person name="Chaudhuri R.R."/>
            <person name="La Ragione R."/>
            <person name="Hildebrand F."/>
            <person name="Pallen M.J."/>
        </authorList>
    </citation>
    <scope>NUCLEOTIDE SEQUENCE</scope>
    <source>
        <strain evidence="1">ChiBcec8-14828</strain>
    </source>
</reference>
<dbReference type="EMBL" id="DWYA01000026">
    <property type="protein sequence ID" value="HJB39245.1"/>
    <property type="molecule type" value="Genomic_DNA"/>
</dbReference>
<dbReference type="Proteomes" id="UP000824209">
    <property type="component" value="Unassembled WGS sequence"/>
</dbReference>
<accession>A0A9D2S1I9</accession>
<name>A0A9D2S1I9_9FIRM</name>
<reference evidence="1" key="2">
    <citation type="submission" date="2021-04" db="EMBL/GenBank/DDBJ databases">
        <authorList>
            <person name="Gilroy R."/>
        </authorList>
    </citation>
    <scope>NUCLEOTIDE SEQUENCE</scope>
    <source>
        <strain evidence="1">ChiBcec8-14828</strain>
    </source>
</reference>
<comment type="caution">
    <text evidence="1">The sequence shown here is derived from an EMBL/GenBank/DDBJ whole genome shotgun (WGS) entry which is preliminary data.</text>
</comment>